<evidence type="ECO:0008006" key="4">
    <source>
        <dbReference type="Google" id="ProtNLM"/>
    </source>
</evidence>
<reference evidence="2 3" key="1">
    <citation type="submission" date="2006-09" db="EMBL/GenBank/DDBJ databases">
        <authorList>
            <person name="Emerson D."/>
            <person name="Ferriera S."/>
            <person name="Johnson J."/>
            <person name="Kravitz S."/>
            <person name="Halpern A."/>
            <person name="Remington K."/>
            <person name="Beeson K."/>
            <person name="Tran B."/>
            <person name="Rogers Y.-H."/>
            <person name="Friedman R."/>
            <person name="Venter J.C."/>
        </authorList>
    </citation>
    <scope>NUCLEOTIDE SEQUENCE [LARGE SCALE GENOMIC DNA]</scope>
    <source>
        <strain evidence="2 3">PV-1</strain>
    </source>
</reference>
<evidence type="ECO:0000313" key="3">
    <source>
        <dbReference type="Proteomes" id="UP000005297"/>
    </source>
</evidence>
<dbReference type="AlphaFoldDB" id="Q0EX42"/>
<keyword evidence="3" id="KW-1185">Reference proteome</keyword>
<gene>
    <name evidence="2" type="ORF">SPV1_12697</name>
</gene>
<proteinExistence type="predicted"/>
<evidence type="ECO:0000313" key="2">
    <source>
        <dbReference type="EMBL" id="EAU53832.1"/>
    </source>
</evidence>
<feature type="chain" id="PRO_5004171350" description="Lipoprotein" evidence="1">
    <location>
        <begin position="19"/>
        <end position="254"/>
    </location>
</feature>
<dbReference type="EMBL" id="AATS01000016">
    <property type="protein sequence ID" value="EAU53832.1"/>
    <property type="molecule type" value="Genomic_DNA"/>
</dbReference>
<protein>
    <recommendedName>
        <fullName evidence="4">Lipoprotein</fullName>
    </recommendedName>
</protein>
<sequence>MIMRLAAGLLLMMQGACATHTSHLTMDRNTQKSVRVIGLPQIQVNKQIDIRQENPVYAIIGISAKMVQQLARQAKRIQYQDENPALLQQCLNQMRAGIKQRLRKQGYIVKDLDMTYWQALSGYRKNDKRVEGVDALLRIDIKQFGYFSGSPFKPYRPGMVMVADLVSTDDRKTLASNVYNVGFDREDVSLLSFRVDYATSVYVADDQYFYKNFDTLLSKAKQSAGGLKFVARVAAESVAGDLKKRDNGYLMVKR</sequence>
<dbReference type="HOGENOM" id="CLU_1110391_0_0_0"/>
<keyword evidence="1" id="KW-0732">Signal</keyword>
<dbReference type="InParanoid" id="Q0EX42"/>
<feature type="signal peptide" evidence="1">
    <location>
        <begin position="1"/>
        <end position="18"/>
    </location>
</feature>
<accession>Q0EX42</accession>
<evidence type="ECO:0000256" key="1">
    <source>
        <dbReference type="SAM" id="SignalP"/>
    </source>
</evidence>
<dbReference type="STRING" id="314344.AL013_08765"/>
<dbReference type="Proteomes" id="UP000005297">
    <property type="component" value="Unassembled WGS sequence"/>
</dbReference>
<comment type="caution">
    <text evidence="2">The sequence shown here is derived from an EMBL/GenBank/DDBJ whole genome shotgun (WGS) entry which is preliminary data.</text>
</comment>
<name>Q0EX42_9PROT</name>
<organism evidence="2 3">
    <name type="scientific">Mariprofundus ferrooxydans PV-1</name>
    <dbReference type="NCBI Taxonomy" id="314345"/>
    <lineage>
        <taxon>Bacteria</taxon>
        <taxon>Pseudomonadati</taxon>
        <taxon>Pseudomonadota</taxon>
        <taxon>Candidatius Mariprofundia</taxon>
        <taxon>Mariprofundales</taxon>
        <taxon>Mariprofundaceae</taxon>
        <taxon>Mariprofundus</taxon>
    </lineage>
</organism>